<name>A0A068UGN1_COFCA</name>
<keyword evidence="6" id="KW-1185">Reference proteome</keyword>
<evidence type="ECO:0000313" key="6">
    <source>
        <dbReference type="Proteomes" id="UP000295252"/>
    </source>
</evidence>
<dbReference type="Proteomes" id="UP000295252">
    <property type="component" value="Chromosome IV"/>
</dbReference>
<accession>A0A068UGN1</accession>
<dbReference type="SUPFAM" id="SSF51445">
    <property type="entry name" value="(Trans)glycosidases"/>
    <property type="match status" value="1"/>
</dbReference>
<evidence type="ECO:0000256" key="3">
    <source>
        <dbReference type="ARBA" id="ARBA00023295"/>
    </source>
</evidence>
<dbReference type="OrthoDB" id="913100at2759"/>
<evidence type="ECO:0000256" key="1">
    <source>
        <dbReference type="ARBA" id="ARBA00010838"/>
    </source>
</evidence>
<evidence type="ECO:0000256" key="4">
    <source>
        <dbReference type="RuleBase" id="RU003690"/>
    </source>
</evidence>
<protein>
    <recommendedName>
        <fullName evidence="7">Beta-glucosidase</fullName>
    </recommendedName>
</protein>
<dbReference type="Pfam" id="PF00232">
    <property type="entry name" value="Glyco_hydro_1"/>
    <property type="match status" value="1"/>
</dbReference>
<dbReference type="EMBL" id="HG739107">
    <property type="protein sequence ID" value="CDP06788.1"/>
    <property type="molecule type" value="Genomic_DNA"/>
</dbReference>
<organism evidence="5 6">
    <name type="scientific">Coffea canephora</name>
    <name type="common">Robusta coffee</name>
    <dbReference type="NCBI Taxonomy" id="49390"/>
    <lineage>
        <taxon>Eukaryota</taxon>
        <taxon>Viridiplantae</taxon>
        <taxon>Streptophyta</taxon>
        <taxon>Embryophyta</taxon>
        <taxon>Tracheophyta</taxon>
        <taxon>Spermatophyta</taxon>
        <taxon>Magnoliopsida</taxon>
        <taxon>eudicotyledons</taxon>
        <taxon>Gunneridae</taxon>
        <taxon>Pentapetalae</taxon>
        <taxon>asterids</taxon>
        <taxon>lamiids</taxon>
        <taxon>Gentianales</taxon>
        <taxon>Rubiaceae</taxon>
        <taxon>Ixoroideae</taxon>
        <taxon>Gardenieae complex</taxon>
        <taxon>Bertiereae - Coffeeae clade</taxon>
        <taxon>Coffeeae</taxon>
        <taxon>Coffea</taxon>
    </lineage>
</organism>
<reference evidence="6" key="1">
    <citation type="journal article" date="2014" name="Science">
        <title>The coffee genome provides insight into the convergent evolution of caffeine biosynthesis.</title>
        <authorList>
            <person name="Denoeud F."/>
            <person name="Carretero-Paulet L."/>
            <person name="Dereeper A."/>
            <person name="Droc G."/>
            <person name="Guyot R."/>
            <person name="Pietrella M."/>
            <person name="Zheng C."/>
            <person name="Alberti A."/>
            <person name="Anthony F."/>
            <person name="Aprea G."/>
            <person name="Aury J.M."/>
            <person name="Bento P."/>
            <person name="Bernard M."/>
            <person name="Bocs S."/>
            <person name="Campa C."/>
            <person name="Cenci A."/>
            <person name="Combes M.C."/>
            <person name="Crouzillat D."/>
            <person name="Da Silva C."/>
            <person name="Daddiego L."/>
            <person name="De Bellis F."/>
            <person name="Dussert S."/>
            <person name="Garsmeur O."/>
            <person name="Gayraud T."/>
            <person name="Guignon V."/>
            <person name="Jahn K."/>
            <person name="Jamilloux V."/>
            <person name="Joet T."/>
            <person name="Labadie K."/>
            <person name="Lan T."/>
            <person name="Leclercq J."/>
            <person name="Lepelley M."/>
            <person name="Leroy T."/>
            <person name="Li L.T."/>
            <person name="Librado P."/>
            <person name="Lopez L."/>
            <person name="Munoz A."/>
            <person name="Noel B."/>
            <person name="Pallavicini A."/>
            <person name="Perrotta G."/>
            <person name="Poncet V."/>
            <person name="Pot D."/>
            <person name="Priyono X."/>
            <person name="Rigoreau M."/>
            <person name="Rouard M."/>
            <person name="Rozas J."/>
            <person name="Tranchant-Dubreuil C."/>
            <person name="VanBuren R."/>
            <person name="Zhang Q."/>
            <person name="Andrade A.C."/>
            <person name="Argout X."/>
            <person name="Bertrand B."/>
            <person name="de Kochko A."/>
            <person name="Graziosi G."/>
            <person name="Henry R.J."/>
            <person name="Jayarama X."/>
            <person name="Ming R."/>
            <person name="Nagai C."/>
            <person name="Rounsley S."/>
            <person name="Sankoff D."/>
            <person name="Giuliano G."/>
            <person name="Albert V.A."/>
            <person name="Wincker P."/>
            <person name="Lashermes P."/>
        </authorList>
    </citation>
    <scope>NUCLEOTIDE SEQUENCE [LARGE SCALE GENOMIC DNA]</scope>
    <source>
        <strain evidence="6">cv. DH200-94</strain>
    </source>
</reference>
<keyword evidence="2" id="KW-0378">Hydrolase</keyword>
<dbReference type="Gene3D" id="3.20.20.80">
    <property type="entry name" value="Glycosidases"/>
    <property type="match status" value="1"/>
</dbReference>
<dbReference type="PANTHER" id="PTHR10353">
    <property type="entry name" value="GLYCOSYL HYDROLASE"/>
    <property type="match status" value="1"/>
</dbReference>
<dbReference type="InterPro" id="IPR001360">
    <property type="entry name" value="Glyco_hydro_1"/>
</dbReference>
<dbReference type="OMA" id="INEPWTI"/>
<dbReference type="PANTHER" id="PTHR10353:SF137">
    <property type="entry name" value="MYROSINASE 3-RELATED"/>
    <property type="match status" value="1"/>
</dbReference>
<evidence type="ECO:0008006" key="7">
    <source>
        <dbReference type="Google" id="ProtNLM"/>
    </source>
</evidence>
<comment type="similarity">
    <text evidence="1 4">Belongs to the glycosyl hydrolase 1 family.</text>
</comment>
<dbReference type="Gramene" id="CDP06788">
    <property type="protein sequence ID" value="CDP06788"/>
    <property type="gene ID" value="GSCOC_T00023758001"/>
</dbReference>
<dbReference type="GO" id="GO:0008422">
    <property type="term" value="F:beta-glucosidase activity"/>
    <property type="evidence" value="ECO:0007669"/>
    <property type="project" value="TreeGrafter"/>
</dbReference>
<evidence type="ECO:0000313" key="5">
    <source>
        <dbReference type="EMBL" id="CDP06788.1"/>
    </source>
</evidence>
<dbReference type="InterPro" id="IPR017853">
    <property type="entry name" value="GH"/>
</dbReference>
<dbReference type="InParanoid" id="A0A068UGN1"/>
<dbReference type="GO" id="GO:0005975">
    <property type="term" value="P:carbohydrate metabolic process"/>
    <property type="evidence" value="ECO:0007669"/>
    <property type="project" value="InterPro"/>
</dbReference>
<keyword evidence="3" id="KW-0326">Glycosidase</keyword>
<gene>
    <name evidence="5" type="ORF">GSCOC_T00023758001</name>
</gene>
<dbReference type="PhylomeDB" id="A0A068UGN1"/>
<evidence type="ECO:0000256" key="2">
    <source>
        <dbReference type="ARBA" id="ARBA00022801"/>
    </source>
</evidence>
<dbReference type="AlphaFoldDB" id="A0A068UGN1"/>
<dbReference type="STRING" id="49390.A0A068UGN1"/>
<dbReference type="GO" id="GO:0009821">
    <property type="term" value="P:alkaloid biosynthetic process"/>
    <property type="evidence" value="ECO:0007669"/>
    <property type="project" value="UniProtKB-ARBA"/>
</dbReference>
<sequence>MLYQIQIVLDLYLCGLTEFVTSKLICCLLIFQIRILGGRLNAGLNKEGIQYYCNLIDEILANGIIPFATLLHFDIPRALEDEYRRFLDEKIVQDFGEYAKVCFWHFGDRVKHWITINEPWTIANFGYVIGTFPPNRGSSSTKHANLNIPYTVSRNMLLVHAEANRIYKEYFKDAQGGQIGITLNSHSYEPYNPNSDADKKGCLPSS</sequence>
<proteinExistence type="inferred from homology"/>